<evidence type="ECO:0000259" key="2">
    <source>
        <dbReference type="Pfam" id="PF01738"/>
    </source>
</evidence>
<dbReference type="PANTHER" id="PTHR22946:SF9">
    <property type="entry name" value="POLYKETIDE TRANSFERASE AF380"/>
    <property type="match status" value="1"/>
</dbReference>
<evidence type="ECO:0000256" key="1">
    <source>
        <dbReference type="ARBA" id="ARBA00022801"/>
    </source>
</evidence>
<protein>
    <submittedName>
        <fullName evidence="3">Dienelactone hydrolase family protein</fullName>
    </submittedName>
</protein>
<organism evidence="3 4">
    <name type="scientific">Alcaligenes ammonioxydans</name>
    <dbReference type="NCBI Taxonomy" id="2582914"/>
    <lineage>
        <taxon>Bacteria</taxon>
        <taxon>Pseudomonadati</taxon>
        <taxon>Pseudomonadota</taxon>
        <taxon>Betaproteobacteria</taxon>
        <taxon>Burkholderiales</taxon>
        <taxon>Alcaligenaceae</taxon>
        <taxon>Alcaligenes</taxon>
    </lineage>
</organism>
<proteinExistence type="predicted"/>
<accession>A0ABX8SY88</accession>
<evidence type="ECO:0000313" key="4">
    <source>
        <dbReference type="Proteomes" id="UP000826050"/>
    </source>
</evidence>
<evidence type="ECO:0000313" key="3">
    <source>
        <dbReference type="EMBL" id="QXX80699.1"/>
    </source>
</evidence>
<dbReference type="PANTHER" id="PTHR22946">
    <property type="entry name" value="DIENELACTONE HYDROLASE DOMAIN-CONTAINING PROTEIN-RELATED"/>
    <property type="match status" value="1"/>
</dbReference>
<dbReference type="InterPro" id="IPR029058">
    <property type="entry name" value="AB_hydrolase_fold"/>
</dbReference>
<feature type="domain" description="Dienelactone hydrolase" evidence="2">
    <location>
        <begin position="62"/>
        <end position="307"/>
    </location>
</feature>
<dbReference type="GO" id="GO:0016787">
    <property type="term" value="F:hydrolase activity"/>
    <property type="evidence" value="ECO:0007669"/>
    <property type="project" value="UniProtKB-KW"/>
</dbReference>
<dbReference type="SUPFAM" id="SSF53474">
    <property type="entry name" value="alpha/beta-Hydrolases"/>
    <property type="match status" value="1"/>
</dbReference>
<keyword evidence="1 3" id="KW-0378">Hydrolase</keyword>
<sequence length="309" mass="33591">MDAEQTASGFTRRSGSRFRGLIAAALVLGGTMLGVAQGEPVQPEQLSFPSLDTWKGDQALTLDGYLFKPAAQAPFPAVVMFHGCAGALSAKTGRITPRFTKMAQLLNEMGYAVLMVDSFNPRGVSQICTTPLADRDIKNRHRVLDAYGALQYLNSRSDIVRNKIGAIGFSHGGSGALSVMDATSEAYRRSGQQFAAAVALYPGCGWQSRKRPEFSAYGPLLILAGEKDDWTPVEPCRELATRSQQRNEPVELRVYEGAYHAFDSDNEVYVRKNVPNGVNGEAGVHVGANPAAREAAYERIRGFFRDHLS</sequence>
<dbReference type="Proteomes" id="UP000826050">
    <property type="component" value="Chromosome"/>
</dbReference>
<dbReference type="Pfam" id="PF01738">
    <property type="entry name" value="DLH"/>
    <property type="match status" value="1"/>
</dbReference>
<dbReference type="Gene3D" id="3.40.50.1820">
    <property type="entry name" value="alpha/beta hydrolase"/>
    <property type="match status" value="1"/>
</dbReference>
<gene>
    <name evidence="3" type="ORF">FE795_07200</name>
</gene>
<dbReference type="InterPro" id="IPR050261">
    <property type="entry name" value="FrsA_esterase"/>
</dbReference>
<reference evidence="3 4" key="1">
    <citation type="submission" date="2020-02" db="EMBL/GenBank/DDBJ databases">
        <title>Partial ammonium oxidation to N2 by heterotrophic bacteria.</title>
        <authorList>
            <person name="Wu M."/>
        </authorList>
    </citation>
    <scope>NUCLEOTIDE SEQUENCE [LARGE SCALE GENOMIC DNA]</scope>
    <source>
        <strain evidence="3 4">HO-1</strain>
    </source>
</reference>
<dbReference type="InterPro" id="IPR002925">
    <property type="entry name" value="Dienelactn_hydro"/>
</dbReference>
<name>A0ABX8SY88_9BURK</name>
<dbReference type="EMBL" id="CP049362">
    <property type="protein sequence ID" value="QXX80699.1"/>
    <property type="molecule type" value="Genomic_DNA"/>
</dbReference>
<keyword evidence="4" id="KW-1185">Reference proteome</keyword>